<protein>
    <submittedName>
        <fullName evidence="2">Na+-transporting NADH:ubiquinone oxidoreductase subunit NqrB</fullName>
    </submittedName>
</protein>
<comment type="caution">
    <text evidence="2">The sequence shown here is derived from an EMBL/GenBank/DDBJ whole genome shotgun (WGS) entry which is preliminary data.</text>
</comment>
<accession>A0A839FBS4</accession>
<evidence type="ECO:0000313" key="2">
    <source>
        <dbReference type="EMBL" id="MBA8889534.1"/>
    </source>
</evidence>
<keyword evidence="1" id="KW-0472">Membrane</keyword>
<reference evidence="2 3" key="1">
    <citation type="submission" date="2020-07" db="EMBL/GenBank/DDBJ databases">
        <title>Genomic Encyclopedia of Type Strains, Phase IV (KMG-V): Genome sequencing to study the core and pangenomes of soil and plant-associated prokaryotes.</title>
        <authorList>
            <person name="Whitman W."/>
        </authorList>
    </citation>
    <scope>NUCLEOTIDE SEQUENCE [LARGE SCALE GENOMIC DNA]</scope>
    <source>
        <strain evidence="2 3">RH2WT43</strain>
    </source>
</reference>
<keyword evidence="3" id="KW-1185">Reference proteome</keyword>
<dbReference type="RefSeq" id="WP_182532577.1">
    <property type="nucleotide sequence ID" value="NZ_JACGXL010000007.1"/>
</dbReference>
<feature type="transmembrane region" description="Helical" evidence="1">
    <location>
        <begin position="35"/>
        <end position="55"/>
    </location>
</feature>
<sequence>MNALSPALQSLFSVVIAAMVLGALALLWRRDRSAWLVVALGAEAVGLAFRFVLIVQPDLVRSAPLMFSAWTLSGLVFAIGLLGYAIEVSGKR</sequence>
<dbReference type="Proteomes" id="UP000550401">
    <property type="component" value="Unassembled WGS sequence"/>
</dbReference>
<keyword evidence="1" id="KW-0812">Transmembrane</keyword>
<feature type="transmembrane region" description="Helical" evidence="1">
    <location>
        <begin position="6"/>
        <end position="28"/>
    </location>
</feature>
<evidence type="ECO:0000256" key="1">
    <source>
        <dbReference type="SAM" id="Phobius"/>
    </source>
</evidence>
<keyword evidence="1" id="KW-1133">Transmembrane helix</keyword>
<dbReference type="AlphaFoldDB" id="A0A839FBS4"/>
<keyword evidence="2" id="KW-0830">Ubiquinone</keyword>
<evidence type="ECO:0000313" key="3">
    <source>
        <dbReference type="Proteomes" id="UP000550401"/>
    </source>
</evidence>
<feature type="transmembrane region" description="Helical" evidence="1">
    <location>
        <begin position="67"/>
        <end position="86"/>
    </location>
</feature>
<gene>
    <name evidence="2" type="ORF">FHW12_003780</name>
</gene>
<name>A0A839FBS4_9GAMM</name>
<organism evidence="2 3">
    <name type="scientific">Dokdonella fugitiva</name>
    <dbReference type="NCBI Taxonomy" id="328517"/>
    <lineage>
        <taxon>Bacteria</taxon>
        <taxon>Pseudomonadati</taxon>
        <taxon>Pseudomonadota</taxon>
        <taxon>Gammaproteobacteria</taxon>
        <taxon>Lysobacterales</taxon>
        <taxon>Rhodanobacteraceae</taxon>
        <taxon>Dokdonella</taxon>
    </lineage>
</organism>
<dbReference type="EMBL" id="JACGXL010000007">
    <property type="protein sequence ID" value="MBA8889534.1"/>
    <property type="molecule type" value="Genomic_DNA"/>
</dbReference>
<proteinExistence type="predicted"/>